<dbReference type="GO" id="GO:0001181">
    <property type="term" value="F:RNA polymerase I general transcription initiation factor activity"/>
    <property type="evidence" value="ECO:0007669"/>
    <property type="project" value="TreeGrafter"/>
</dbReference>
<dbReference type="GO" id="GO:0006361">
    <property type="term" value="P:transcription initiation at RNA polymerase I promoter"/>
    <property type="evidence" value="ECO:0007669"/>
    <property type="project" value="TreeGrafter"/>
</dbReference>
<dbReference type="PANTHER" id="PTHR28079">
    <property type="entry name" value="RNA POLYMERASE I-SPECIFIC TRANSCRIPTION INITIATION FACTOR RRN5"/>
    <property type="match status" value="1"/>
</dbReference>
<protein>
    <submittedName>
        <fullName evidence="2">Uncharacterized protein</fullName>
    </submittedName>
</protein>
<feature type="compositionally biased region" description="Polar residues" evidence="1">
    <location>
        <begin position="242"/>
        <end position="251"/>
    </location>
</feature>
<dbReference type="GO" id="GO:0000182">
    <property type="term" value="F:rDNA binding"/>
    <property type="evidence" value="ECO:0007669"/>
    <property type="project" value="TreeGrafter"/>
</dbReference>
<feature type="region of interest" description="Disordered" evidence="1">
    <location>
        <begin position="532"/>
        <end position="558"/>
    </location>
</feature>
<dbReference type="AlphaFoldDB" id="A0AAD6TZ23"/>
<feature type="compositionally biased region" description="Acidic residues" evidence="1">
    <location>
        <begin position="539"/>
        <end position="553"/>
    </location>
</feature>
<feature type="region of interest" description="Disordered" evidence="1">
    <location>
        <begin position="206"/>
        <end position="262"/>
    </location>
</feature>
<evidence type="ECO:0000313" key="2">
    <source>
        <dbReference type="EMBL" id="KAJ7084408.1"/>
    </source>
</evidence>
<dbReference type="SUPFAM" id="SSF46689">
    <property type="entry name" value="Homeodomain-like"/>
    <property type="match status" value="1"/>
</dbReference>
<dbReference type="EMBL" id="JARJCN010000038">
    <property type="protein sequence ID" value="KAJ7084408.1"/>
    <property type="molecule type" value="Genomic_DNA"/>
</dbReference>
<dbReference type="Gene3D" id="1.10.10.60">
    <property type="entry name" value="Homeodomain-like"/>
    <property type="match status" value="1"/>
</dbReference>
<evidence type="ECO:0000313" key="3">
    <source>
        <dbReference type="Proteomes" id="UP001222325"/>
    </source>
</evidence>
<feature type="compositionally biased region" description="Basic residues" evidence="1">
    <location>
        <begin position="297"/>
        <end position="317"/>
    </location>
</feature>
<dbReference type="InterPro" id="IPR039601">
    <property type="entry name" value="Rrn5"/>
</dbReference>
<comment type="caution">
    <text evidence="2">The sequence shown here is derived from an EMBL/GenBank/DDBJ whole genome shotgun (WGS) entry which is preliminary data.</text>
</comment>
<sequence>MSRAYVADYDTHFSSFNAHISGKTGQPLAPSFVQPAGYWTSREKECFFHALAVHSRLRPDLIAESIKSKTVLDVCAYLDVLDDAAAAWPLQTPLRSTLECAMEVSDSWVQHEEEQASGLTALEPGWEREAEEQRRSLLLAGRFQDEPTFWSWKQQQEEEWTKEDALAQLDIQHLQVMDRLIRNTTFESSLANLPGASTSNVMLVDPLLPSEQPHSPSQENRMPDQGPSRILPQYPAPAGTHSPISNTQQSPKDALPEHLSPTSVRRLYSRLYMRKKRAQAKGTEVNLTPTRLAGGRKTTKVHIPKPKPHKYKRRKKNSQSDDDQEVPSASSPEDDIPYHSKSGVTRPYKMQGALQNKGIDGDTLTDSGFDIFNLHRIGKLMRLFHNVYPNSDGKAIASYISSDTIALLRDILVDFTSRVVHRAISMREQEVILKRNIKVWRLDKESEITAANVLDALQMLGLNKRSLLSDFGSDNLKDTYPDDSISDQADNACADENHEAPFLEDDFLFPSRLTLHRELVPPFVVPRRKLENTNLPAETDPEDELAELDDESKLDDSDRQLELAYEKELWQAARA</sequence>
<reference evidence="2" key="1">
    <citation type="submission" date="2023-03" db="EMBL/GenBank/DDBJ databases">
        <title>Massive genome expansion in bonnet fungi (Mycena s.s.) driven by repeated elements and novel gene families across ecological guilds.</title>
        <authorList>
            <consortium name="Lawrence Berkeley National Laboratory"/>
            <person name="Harder C.B."/>
            <person name="Miyauchi S."/>
            <person name="Viragh M."/>
            <person name="Kuo A."/>
            <person name="Thoen E."/>
            <person name="Andreopoulos B."/>
            <person name="Lu D."/>
            <person name="Skrede I."/>
            <person name="Drula E."/>
            <person name="Henrissat B."/>
            <person name="Morin E."/>
            <person name="Kohler A."/>
            <person name="Barry K."/>
            <person name="LaButti K."/>
            <person name="Morin E."/>
            <person name="Salamov A."/>
            <person name="Lipzen A."/>
            <person name="Mereny Z."/>
            <person name="Hegedus B."/>
            <person name="Baldrian P."/>
            <person name="Stursova M."/>
            <person name="Weitz H."/>
            <person name="Taylor A."/>
            <person name="Grigoriev I.V."/>
            <person name="Nagy L.G."/>
            <person name="Martin F."/>
            <person name="Kauserud H."/>
        </authorList>
    </citation>
    <scope>NUCLEOTIDE SEQUENCE</scope>
    <source>
        <strain evidence="2">CBHHK173m</strain>
    </source>
</reference>
<dbReference type="PANTHER" id="PTHR28079:SF1">
    <property type="entry name" value="RNA POLYMERASE I-SPECIFIC TRANSCRIPTION INITIATION FACTOR RRN5"/>
    <property type="match status" value="1"/>
</dbReference>
<accession>A0AAD6TZ23</accession>
<feature type="region of interest" description="Disordered" evidence="1">
    <location>
        <begin position="275"/>
        <end position="347"/>
    </location>
</feature>
<proteinExistence type="predicted"/>
<evidence type="ECO:0000256" key="1">
    <source>
        <dbReference type="SAM" id="MobiDB-lite"/>
    </source>
</evidence>
<organism evidence="2 3">
    <name type="scientific">Mycena belliarum</name>
    <dbReference type="NCBI Taxonomy" id="1033014"/>
    <lineage>
        <taxon>Eukaryota</taxon>
        <taxon>Fungi</taxon>
        <taxon>Dikarya</taxon>
        <taxon>Basidiomycota</taxon>
        <taxon>Agaricomycotina</taxon>
        <taxon>Agaricomycetes</taxon>
        <taxon>Agaricomycetidae</taxon>
        <taxon>Agaricales</taxon>
        <taxon>Marasmiineae</taxon>
        <taxon>Mycenaceae</taxon>
        <taxon>Mycena</taxon>
    </lineage>
</organism>
<dbReference type="InterPro" id="IPR009057">
    <property type="entry name" value="Homeodomain-like_sf"/>
</dbReference>
<name>A0AAD6TZ23_9AGAR</name>
<keyword evidence="3" id="KW-1185">Reference proteome</keyword>
<dbReference type="GO" id="GO:0042790">
    <property type="term" value="P:nucleolar large rRNA transcription by RNA polymerase I"/>
    <property type="evidence" value="ECO:0007669"/>
    <property type="project" value="InterPro"/>
</dbReference>
<dbReference type="GO" id="GO:0000500">
    <property type="term" value="C:RNA polymerase I upstream activating factor complex"/>
    <property type="evidence" value="ECO:0007669"/>
    <property type="project" value="InterPro"/>
</dbReference>
<gene>
    <name evidence="2" type="ORF">B0H15DRAFT_396258</name>
</gene>
<dbReference type="Proteomes" id="UP001222325">
    <property type="component" value="Unassembled WGS sequence"/>
</dbReference>